<dbReference type="Gene3D" id="3.90.380.10">
    <property type="entry name" value="Naphthalene 1,2-dioxygenase Alpha Subunit, Chain A, domain 1"/>
    <property type="match status" value="1"/>
</dbReference>
<dbReference type="Gene3D" id="2.102.10.10">
    <property type="entry name" value="Rieske [2Fe-2S] iron-sulphur domain"/>
    <property type="match status" value="1"/>
</dbReference>
<dbReference type="GO" id="GO:0016020">
    <property type="term" value="C:membrane"/>
    <property type="evidence" value="ECO:0007669"/>
    <property type="project" value="UniProtKB-SubCell"/>
</dbReference>
<evidence type="ECO:0000256" key="7">
    <source>
        <dbReference type="ARBA" id="ARBA00023004"/>
    </source>
</evidence>
<keyword evidence="6" id="KW-0560">Oxidoreductase</keyword>
<dbReference type="InterPro" id="IPR050584">
    <property type="entry name" value="Cholesterol_7-desaturase"/>
</dbReference>
<evidence type="ECO:0000259" key="10">
    <source>
        <dbReference type="PROSITE" id="PS51296"/>
    </source>
</evidence>
<evidence type="ECO:0000256" key="3">
    <source>
        <dbReference type="ARBA" id="ARBA00022714"/>
    </source>
</evidence>
<protein>
    <submittedName>
        <fullName evidence="11">Rieske 2Fe-2S domain-containing protein</fullName>
    </submittedName>
</protein>
<sequence>MAVFAGRSDRIDRARLEDLHCLGTYERKLPVNLQRMMENAYDWEHLPFVHPTSFGDIALVEQGSWGWRCKASLPGSAGSQFIELLVDAARHYWATCVVEGFGQGVEIHTQATAVPEDGITVRVAFYLPQPPESEAQARFLLAALQQQYATLYDEDEQLMNGRQAAIELKSSGGHARPEAGTALGASSGFDKACANIVSAGGGEMVLRFHEGRWLAHRATCPHLLGPLSGHEVADGRVSCPWHGYRFSLEDGHEEGGRCPALEIFGVAEDDRGRLVLQDPT</sequence>
<dbReference type="PROSITE" id="PS51296">
    <property type="entry name" value="RIESKE"/>
    <property type="match status" value="1"/>
</dbReference>
<dbReference type="GO" id="GO:0051537">
    <property type="term" value="F:2 iron, 2 sulfur cluster binding"/>
    <property type="evidence" value="ECO:0007669"/>
    <property type="project" value="UniProtKB-KW"/>
</dbReference>
<keyword evidence="9" id="KW-0472">Membrane</keyword>
<reference evidence="11 12" key="1">
    <citation type="submission" date="2019-12" db="EMBL/GenBank/DDBJ databases">
        <title>Genomic-based taxomic classification of the family Erythrobacteraceae.</title>
        <authorList>
            <person name="Xu L."/>
        </authorList>
    </citation>
    <scope>NUCLEOTIDE SEQUENCE [LARGE SCALE GENOMIC DNA]</scope>
    <source>
        <strain evidence="11 12">DSM 16225</strain>
    </source>
</reference>
<keyword evidence="8" id="KW-0411">Iron-sulfur</keyword>
<keyword evidence="5" id="KW-1133">Transmembrane helix</keyword>
<organism evidence="11 12">
    <name type="scientific">Qipengyuania gaetbuli</name>
    <dbReference type="NCBI Taxonomy" id="266952"/>
    <lineage>
        <taxon>Bacteria</taxon>
        <taxon>Pseudomonadati</taxon>
        <taxon>Pseudomonadota</taxon>
        <taxon>Alphaproteobacteria</taxon>
        <taxon>Sphingomonadales</taxon>
        <taxon>Erythrobacteraceae</taxon>
        <taxon>Qipengyuania</taxon>
    </lineage>
</organism>
<dbReference type="PANTHER" id="PTHR21266">
    <property type="entry name" value="IRON-SULFUR DOMAIN CONTAINING PROTEIN"/>
    <property type="match status" value="1"/>
</dbReference>
<dbReference type="AlphaFoldDB" id="A0A844Y2G1"/>
<evidence type="ECO:0000256" key="2">
    <source>
        <dbReference type="ARBA" id="ARBA00022692"/>
    </source>
</evidence>
<proteinExistence type="predicted"/>
<comment type="subcellular location">
    <subcellularLocation>
        <location evidence="1">Membrane</location>
    </subcellularLocation>
</comment>
<accession>A0A844Y2G1</accession>
<feature type="domain" description="Rieske" evidence="10">
    <location>
        <begin position="180"/>
        <end position="275"/>
    </location>
</feature>
<dbReference type="Proteomes" id="UP000444185">
    <property type="component" value="Unassembled WGS sequence"/>
</dbReference>
<keyword evidence="4" id="KW-0479">Metal-binding</keyword>
<gene>
    <name evidence="11" type="ORF">GRI42_09390</name>
</gene>
<evidence type="ECO:0000313" key="11">
    <source>
        <dbReference type="EMBL" id="MXO51513.1"/>
    </source>
</evidence>
<evidence type="ECO:0000256" key="8">
    <source>
        <dbReference type="ARBA" id="ARBA00023014"/>
    </source>
</evidence>
<evidence type="ECO:0000313" key="12">
    <source>
        <dbReference type="Proteomes" id="UP000444185"/>
    </source>
</evidence>
<name>A0A844Y2G1_9SPHN</name>
<dbReference type="GO" id="GO:0005737">
    <property type="term" value="C:cytoplasm"/>
    <property type="evidence" value="ECO:0007669"/>
    <property type="project" value="TreeGrafter"/>
</dbReference>
<dbReference type="RefSeq" id="WP_160608243.1">
    <property type="nucleotide sequence ID" value="NZ_WTYF01000004.1"/>
</dbReference>
<dbReference type="CDD" id="cd03467">
    <property type="entry name" value="Rieske"/>
    <property type="match status" value="1"/>
</dbReference>
<dbReference type="InterPro" id="IPR017941">
    <property type="entry name" value="Rieske_2Fe-2S"/>
</dbReference>
<keyword evidence="7" id="KW-0408">Iron</keyword>
<evidence type="ECO:0000256" key="9">
    <source>
        <dbReference type="ARBA" id="ARBA00023136"/>
    </source>
</evidence>
<evidence type="ECO:0000256" key="1">
    <source>
        <dbReference type="ARBA" id="ARBA00004370"/>
    </source>
</evidence>
<keyword evidence="3" id="KW-0001">2Fe-2S</keyword>
<dbReference type="SUPFAM" id="SSF55961">
    <property type="entry name" value="Bet v1-like"/>
    <property type="match status" value="1"/>
</dbReference>
<evidence type="ECO:0000256" key="6">
    <source>
        <dbReference type="ARBA" id="ARBA00023002"/>
    </source>
</evidence>
<dbReference type="Pfam" id="PF00355">
    <property type="entry name" value="Rieske"/>
    <property type="match status" value="1"/>
</dbReference>
<dbReference type="GO" id="GO:0016491">
    <property type="term" value="F:oxidoreductase activity"/>
    <property type="evidence" value="ECO:0007669"/>
    <property type="project" value="UniProtKB-KW"/>
</dbReference>
<evidence type="ECO:0000256" key="5">
    <source>
        <dbReference type="ARBA" id="ARBA00022989"/>
    </source>
</evidence>
<dbReference type="SUPFAM" id="SSF50022">
    <property type="entry name" value="ISP domain"/>
    <property type="match status" value="1"/>
</dbReference>
<dbReference type="EMBL" id="WTYF01000004">
    <property type="protein sequence ID" value="MXO51513.1"/>
    <property type="molecule type" value="Genomic_DNA"/>
</dbReference>
<dbReference type="PANTHER" id="PTHR21266:SF32">
    <property type="entry name" value="CHOLESTEROL 7-DESATURASE NVD"/>
    <property type="match status" value="1"/>
</dbReference>
<comment type="caution">
    <text evidence="11">The sequence shown here is derived from an EMBL/GenBank/DDBJ whole genome shotgun (WGS) entry which is preliminary data.</text>
</comment>
<dbReference type="OrthoDB" id="9794175at2"/>
<dbReference type="GO" id="GO:0046872">
    <property type="term" value="F:metal ion binding"/>
    <property type="evidence" value="ECO:0007669"/>
    <property type="project" value="UniProtKB-KW"/>
</dbReference>
<dbReference type="InterPro" id="IPR036922">
    <property type="entry name" value="Rieske_2Fe-2S_sf"/>
</dbReference>
<keyword evidence="2" id="KW-0812">Transmembrane</keyword>
<evidence type="ECO:0000256" key="4">
    <source>
        <dbReference type="ARBA" id="ARBA00022723"/>
    </source>
</evidence>
<keyword evidence="12" id="KW-1185">Reference proteome</keyword>